<name>A0AAP0D1I4_9ASTR</name>
<sequence>MPRGRGKRGVASWSKKYKKGDYNIEFDEDMQPVGINASRFMSWLGTKCRLDFSYHIDTKNFEKQKWEDLWSETKKLWNIPNDNPKSLVLKKAKRICTNWRSYLVKQFVKVGETPFHKYTYLKDEHWDEFVAEKTSNAFLIKSEKAKASARANKDFPRVGRAGFMGLKPTFDTRWRQLVASYPYLGSIKDPRSIKWVVARAKRNPQTKLYEIEQNMHATVKKLALEERQMIKDGSYFEARDDPITRVLGPEHGGRTRTVSDVIGRTMVHRGLFKRARQQNQNNVLTMQARTDVGVDASPGFRGSSCASGRSCTNYPIIEDLEKDITEIGLKIGKLEAEIKLLEDEQKVIEVKLSKFGDIRDQILSDGTHCSTGKNKIIERLESKRDCAAALVTKHLKLMREENHHGLMGNIIGIVALLGTASTFELSRLFAEYLGDQMLAVVCKYYKDVRLLESYRTNGKLNPELALHLFARELGQSINSRFHVLCIEDIRACKAKKDVHGNLLFRTPTLSDGSIPVGFLGYAVNMIKIDVDHLDTKTDSGCGLRETLFYRLFGKTQVYKTREDMIRAIPCIKCGAVSLEGGIFRGNGAVSLGCLEPDIIFPVVPARNELLSENDIRSYKDLKLKLKETVGELVKKRKSLQSGLKRFRKRRDLYAKYLTRDPSEGSMICYEETATPIFYAGETCVYTSLN</sequence>
<dbReference type="AlphaFoldDB" id="A0AAP0D1I4"/>
<dbReference type="EMBL" id="JBCNJP010000018">
    <property type="protein sequence ID" value="KAK9063144.1"/>
    <property type="molecule type" value="Genomic_DNA"/>
</dbReference>
<gene>
    <name evidence="2" type="ORF">SSX86_017014</name>
</gene>
<evidence type="ECO:0000313" key="3">
    <source>
        <dbReference type="Proteomes" id="UP001408789"/>
    </source>
</evidence>
<organism evidence="2 3">
    <name type="scientific">Deinandra increscens subsp. villosa</name>
    <dbReference type="NCBI Taxonomy" id="3103831"/>
    <lineage>
        <taxon>Eukaryota</taxon>
        <taxon>Viridiplantae</taxon>
        <taxon>Streptophyta</taxon>
        <taxon>Embryophyta</taxon>
        <taxon>Tracheophyta</taxon>
        <taxon>Spermatophyta</taxon>
        <taxon>Magnoliopsida</taxon>
        <taxon>eudicotyledons</taxon>
        <taxon>Gunneridae</taxon>
        <taxon>Pentapetalae</taxon>
        <taxon>asterids</taxon>
        <taxon>campanulids</taxon>
        <taxon>Asterales</taxon>
        <taxon>Asteraceae</taxon>
        <taxon>Asteroideae</taxon>
        <taxon>Heliantheae alliance</taxon>
        <taxon>Madieae</taxon>
        <taxon>Madiinae</taxon>
        <taxon>Deinandra</taxon>
    </lineage>
</organism>
<evidence type="ECO:0000313" key="2">
    <source>
        <dbReference type="EMBL" id="KAK9063144.1"/>
    </source>
</evidence>
<reference evidence="2 3" key="1">
    <citation type="submission" date="2024-04" db="EMBL/GenBank/DDBJ databases">
        <title>The reference genome of an endangered Asteraceae, Deinandra increscens subsp. villosa, native to the Central Coast of California.</title>
        <authorList>
            <person name="Guilliams M."/>
            <person name="Hasenstab-Lehman K."/>
            <person name="Meyer R."/>
            <person name="Mcevoy S."/>
        </authorList>
    </citation>
    <scope>NUCLEOTIDE SEQUENCE [LARGE SCALE GENOMIC DNA]</scope>
    <source>
        <tissue evidence="2">Leaf</tissue>
    </source>
</reference>
<keyword evidence="1" id="KW-0175">Coiled coil</keyword>
<proteinExistence type="predicted"/>
<comment type="caution">
    <text evidence="2">The sequence shown here is derived from an EMBL/GenBank/DDBJ whole genome shotgun (WGS) entry which is preliminary data.</text>
</comment>
<keyword evidence="3" id="KW-1185">Reference proteome</keyword>
<dbReference type="PANTHER" id="PTHR33566">
    <property type="entry name" value="EN/SPM-LIKE TRANSPOSON-RELATED"/>
    <property type="match status" value="1"/>
</dbReference>
<evidence type="ECO:0000256" key="1">
    <source>
        <dbReference type="SAM" id="Coils"/>
    </source>
</evidence>
<feature type="coiled-coil region" evidence="1">
    <location>
        <begin position="317"/>
        <end position="351"/>
    </location>
</feature>
<accession>A0AAP0D1I4</accession>
<evidence type="ECO:0008006" key="4">
    <source>
        <dbReference type="Google" id="ProtNLM"/>
    </source>
</evidence>
<dbReference type="PANTHER" id="PTHR33566:SF1">
    <property type="entry name" value="EN_SPM-LIKE TRANSPOSON-RELATED"/>
    <property type="match status" value="1"/>
</dbReference>
<dbReference type="Proteomes" id="UP001408789">
    <property type="component" value="Unassembled WGS sequence"/>
</dbReference>
<protein>
    <recommendedName>
        <fullName evidence="4">Transposase</fullName>
    </recommendedName>
</protein>